<gene>
    <name evidence="1" type="ORF">CJF39_20465</name>
</gene>
<organism evidence="1 2">
    <name type="scientific">Pseudomonas lundensis</name>
    <dbReference type="NCBI Taxonomy" id="86185"/>
    <lineage>
        <taxon>Bacteria</taxon>
        <taxon>Pseudomonadati</taxon>
        <taxon>Pseudomonadota</taxon>
        <taxon>Gammaproteobacteria</taxon>
        <taxon>Pseudomonadales</taxon>
        <taxon>Pseudomonadaceae</taxon>
        <taxon>Pseudomonas</taxon>
    </lineage>
</organism>
<protein>
    <submittedName>
        <fullName evidence="1">Uncharacterized protein</fullName>
    </submittedName>
</protein>
<evidence type="ECO:0000313" key="2">
    <source>
        <dbReference type="Proteomes" id="UP000215788"/>
    </source>
</evidence>
<dbReference type="AlphaFoldDB" id="A0A266N556"/>
<dbReference type="OrthoDB" id="6961037at2"/>
<dbReference type="Proteomes" id="UP000215788">
    <property type="component" value="Unassembled WGS sequence"/>
</dbReference>
<sequence length="104" mass="12059">MLASFLKAKAGGLFKEKAFKAFRAGKEEFVTIRHGIPELLAISEEATHCLLRFQSSAFLEERSRGTKLCRSTPTTTLARRHKEFRRRGRSFILKQRDIFRPFVE</sequence>
<accession>A0A266N556</accession>
<dbReference type="EMBL" id="NQKI01000046">
    <property type="protein sequence ID" value="OZY57631.1"/>
    <property type="molecule type" value="Genomic_DNA"/>
</dbReference>
<comment type="caution">
    <text evidence="1">The sequence shown here is derived from an EMBL/GenBank/DDBJ whole genome shotgun (WGS) entry which is preliminary data.</text>
</comment>
<reference evidence="1 2" key="1">
    <citation type="submission" date="2017-08" db="EMBL/GenBank/DDBJ databases">
        <title>Genomic and metabolic characterisation of spoilage-associated Pseudomonas species.</title>
        <authorList>
            <person name="Stanborough T."/>
            <person name="Fegan N."/>
            <person name="Powell S.M."/>
            <person name="Singh T."/>
            <person name="Tamplin M.L."/>
            <person name="Chandry P.S."/>
        </authorList>
    </citation>
    <scope>NUCLEOTIDE SEQUENCE [LARGE SCALE GENOMIC DNA]</scope>
    <source>
        <strain evidence="1 2">L1802</strain>
    </source>
</reference>
<name>A0A266N556_9PSED</name>
<proteinExistence type="predicted"/>
<evidence type="ECO:0000313" key="1">
    <source>
        <dbReference type="EMBL" id="OZY57631.1"/>
    </source>
</evidence>